<dbReference type="PANTHER" id="PTHR34071">
    <property type="entry name" value="5-NITROIMIDAZOLE ANTIBIOTICS RESISTANCE PROTEIN, NIMA-FAMILY-RELATED PROTEIN-RELATED"/>
    <property type="match status" value="1"/>
</dbReference>
<dbReference type="Pfam" id="PF12900">
    <property type="entry name" value="Pyridox_ox_2"/>
    <property type="match status" value="1"/>
</dbReference>
<sequence length="157" mass="18301">MRHRTKTHLLTQEQIDNLLYRVEIGRLGTYSQDGYPYVLPMHFVHFDNKIYMHGLPKGKKIDNIKFNSNVCFEIDEMLSLLYKGVEDPCDVNTEFNSIILRGSASLVSNLNEKYRALSKIVEKFTPHLKDKELPEKMVKGTAVIKIDILDYVGRYYK</sequence>
<protein>
    <submittedName>
        <fullName evidence="2">NimA protein</fullName>
    </submittedName>
    <submittedName>
        <fullName evidence="1">Pyridoxamine 5'-phosphate oxidase family protein</fullName>
    </submittedName>
</protein>
<name>A0A347TK43_9BACT</name>
<dbReference type="RefSeq" id="WP_099312666.1">
    <property type="nucleotide sequence ID" value="NZ_CP032101.1"/>
</dbReference>
<evidence type="ECO:0000313" key="4">
    <source>
        <dbReference type="Proteomes" id="UP000264693"/>
    </source>
</evidence>
<dbReference type="InterPro" id="IPR012349">
    <property type="entry name" value="Split_barrel_FMN-bd"/>
</dbReference>
<gene>
    <name evidence="1" type="ORF">AMRN_1229</name>
    <name evidence="2" type="ORF">CPH92_13590</name>
</gene>
<dbReference type="EMBL" id="CP032101">
    <property type="protein sequence ID" value="AXX86971.1"/>
    <property type="molecule type" value="Genomic_DNA"/>
</dbReference>
<dbReference type="EMBL" id="NXAO01000085">
    <property type="protein sequence ID" value="PHO14118.1"/>
    <property type="molecule type" value="Genomic_DNA"/>
</dbReference>
<dbReference type="KEGG" id="amar:AMRN_1229"/>
<dbReference type="Proteomes" id="UP000224740">
    <property type="component" value="Unassembled WGS sequence"/>
</dbReference>
<reference evidence="2" key="2">
    <citation type="submission" date="2017-09" db="EMBL/GenBank/DDBJ databases">
        <authorList>
            <person name="Perez-Cataluna A."/>
            <person name="Figueras M.J."/>
            <person name="Salas-Masso N."/>
        </authorList>
    </citation>
    <scope>NUCLEOTIDE SEQUENCE</scope>
    <source>
        <strain evidence="2">CECT 7727</strain>
    </source>
</reference>
<dbReference type="Gene3D" id="2.30.110.10">
    <property type="entry name" value="Electron Transport, Fmn-binding Protein, Chain A"/>
    <property type="match status" value="1"/>
</dbReference>
<organism evidence="1 4">
    <name type="scientific">Malaciobacter marinus</name>
    <dbReference type="NCBI Taxonomy" id="505249"/>
    <lineage>
        <taxon>Bacteria</taxon>
        <taxon>Pseudomonadati</taxon>
        <taxon>Campylobacterota</taxon>
        <taxon>Epsilonproteobacteria</taxon>
        <taxon>Campylobacterales</taxon>
        <taxon>Arcobacteraceae</taxon>
        <taxon>Malaciobacter</taxon>
    </lineage>
</organism>
<evidence type="ECO:0000313" key="3">
    <source>
        <dbReference type="Proteomes" id="UP000224740"/>
    </source>
</evidence>
<dbReference type="InterPro" id="IPR024747">
    <property type="entry name" value="Pyridox_Oxase-rel"/>
</dbReference>
<reference evidence="3" key="1">
    <citation type="submission" date="2017-09" db="EMBL/GenBank/DDBJ databases">
        <title>Arcobacter canalis sp. nov., a new species isolated from a water canal contaminated with urban sewage.</title>
        <authorList>
            <person name="Perez-Cataluna A."/>
            <person name="Salas-Masso N."/>
            <person name="Figueras M.J."/>
        </authorList>
    </citation>
    <scope>NUCLEOTIDE SEQUENCE [LARGE SCALE GENOMIC DNA]</scope>
    <source>
        <strain evidence="3">CECT 7727</strain>
    </source>
</reference>
<proteinExistence type="predicted"/>
<keyword evidence="3" id="KW-1185">Reference proteome</keyword>
<evidence type="ECO:0000313" key="1">
    <source>
        <dbReference type="EMBL" id="AXX86971.1"/>
    </source>
</evidence>
<accession>A0A347TK43</accession>
<dbReference type="Proteomes" id="UP000264693">
    <property type="component" value="Chromosome"/>
</dbReference>
<dbReference type="SUPFAM" id="SSF50475">
    <property type="entry name" value="FMN-binding split barrel"/>
    <property type="match status" value="1"/>
</dbReference>
<reference evidence="1 4" key="3">
    <citation type="submission" date="2018-08" db="EMBL/GenBank/DDBJ databases">
        <title>Complete genome of the Arcobacter marinus type strain JCM 15502.</title>
        <authorList>
            <person name="Miller W.G."/>
            <person name="Yee E."/>
            <person name="Huynh S."/>
            <person name="Parker C.T."/>
        </authorList>
    </citation>
    <scope>NUCLEOTIDE SEQUENCE [LARGE SCALE GENOMIC DNA]</scope>
    <source>
        <strain evidence="1 4">JCM 15502</strain>
    </source>
</reference>
<evidence type="ECO:0000313" key="2">
    <source>
        <dbReference type="EMBL" id="PHO14118.1"/>
    </source>
</evidence>
<dbReference type="AlphaFoldDB" id="A0A347TK43"/>
<dbReference type="PANTHER" id="PTHR34071:SF2">
    <property type="entry name" value="FLAVIN-NUCLEOTIDE-BINDING PROTEIN"/>
    <property type="match status" value="1"/>
</dbReference>